<dbReference type="EMBL" id="ANIX01003157">
    <property type="protein sequence ID" value="ETP08286.1"/>
    <property type="molecule type" value="Genomic_DNA"/>
</dbReference>
<comment type="caution">
    <text evidence="1">The sequence shown here is derived from an EMBL/GenBank/DDBJ whole genome shotgun (WGS) entry which is preliminary data.</text>
</comment>
<organism evidence="1 2">
    <name type="scientific">Phytophthora nicotianae CJ01A1</name>
    <dbReference type="NCBI Taxonomy" id="1317063"/>
    <lineage>
        <taxon>Eukaryota</taxon>
        <taxon>Sar</taxon>
        <taxon>Stramenopiles</taxon>
        <taxon>Oomycota</taxon>
        <taxon>Peronosporomycetes</taxon>
        <taxon>Peronosporales</taxon>
        <taxon>Peronosporaceae</taxon>
        <taxon>Phytophthora</taxon>
    </lineage>
</organism>
<name>W2WCT6_PHYNI</name>
<reference evidence="1 2" key="1">
    <citation type="submission" date="2013-11" db="EMBL/GenBank/DDBJ databases">
        <title>The Genome Sequence of Phytophthora parasitica CJ01A1.</title>
        <authorList>
            <consortium name="The Broad Institute Genomics Platform"/>
            <person name="Russ C."/>
            <person name="Tyler B."/>
            <person name="Panabieres F."/>
            <person name="Shan W."/>
            <person name="Tripathy S."/>
            <person name="Grunwald N."/>
            <person name="Machado M."/>
            <person name="Johnson C.S."/>
            <person name="Walker B."/>
            <person name="Young S.K."/>
            <person name="Zeng Q."/>
            <person name="Gargeya S."/>
            <person name="Fitzgerald M."/>
            <person name="Haas B."/>
            <person name="Abouelleil A."/>
            <person name="Allen A.W."/>
            <person name="Alvarado L."/>
            <person name="Arachchi H.M."/>
            <person name="Berlin A.M."/>
            <person name="Chapman S.B."/>
            <person name="Gainer-Dewar J."/>
            <person name="Goldberg J."/>
            <person name="Griggs A."/>
            <person name="Gujja S."/>
            <person name="Hansen M."/>
            <person name="Howarth C."/>
            <person name="Imamovic A."/>
            <person name="Ireland A."/>
            <person name="Larimer J."/>
            <person name="McCowan C."/>
            <person name="Murphy C."/>
            <person name="Pearson M."/>
            <person name="Poon T.W."/>
            <person name="Priest M."/>
            <person name="Roberts A."/>
            <person name="Saif S."/>
            <person name="Shea T."/>
            <person name="Sisk P."/>
            <person name="Sykes S."/>
            <person name="Wortman J."/>
            <person name="Nusbaum C."/>
            <person name="Birren B."/>
        </authorList>
    </citation>
    <scope>NUCLEOTIDE SEQUENCE [LARGE SCALE GENOMIC DNA]</scope>
    <source>
        <strain evidence="1 2">CJ01A1</strain>
    </source>
</reference>
<sequence>MGIRIGEVIEGGVVNTRGGVRPAEGGVSEVRRSLGDGKVRNHDATLGCLVKMACIRTPQVEDNSRV</sequence>
<evidence type="ECO:0000313" key="1">
    <source>
        <dbReference type="EMBL" id="ETP08286.1"/>
    </source>
</evidence>
<proteinExistence type="predicted"/>
<gene>
    <name evidence="1" type="ORF">F441_15690</name>
</gene>
<protein>
    <submittedName>
        <fullName evidence="1">Uncharacterized protein</fullName>
    </submittedName>
</protein>
<evidence type="ECO:0000313" key="2">
    <source>
        <dbReference type="Proteomes" id="UP000018958"/>
    </source>
</evidence>
<dbReference type="AlphaFoldDB" id="W2WCT6"/>
<accession>W2WCT6</accession>
<dbReference type="Proteomes" id="UP000018958">
    <property type="component" value="Unassembled WGS sequence"/>
</dbReference>